<accession>X6LYM0</accession>
<keyword evidence="1" id="KW-0732">Signal</keyword>
<proteinExistence type="predicted"/>
<dbReference type="AlphaFoldDB" id="X6LYM0"/>
<keyword evidence="3" id="KW-1185">Reference proteome</keyword>
<feature type="chain" id="PRO_5004975334" evidence="1">
    <location>
        <begin position="18"/>
        <end position="276"/>
    </location>
</feature>
<dbReference type="EMBL" id="ASPP01027150">
    <property type="protein sequence ID" value="ETO06431.1"/>
    <property type="molecule type" value="Genomic_DNA"/>
</dbReference>
<gene>
    <name evidence="2" type="ORF">RFI_30963</name>
</gene>
<dbReference type="OrthoDB" id="59288at2759"/>
<feature type="signal peptide" evidence="1">
    <location>
        <begin position="1"/>
        <end position="17"/>
    </location>
</feature>
<dbReference type="PANTHER" id="PTHR35532:SF5">
    <property type="entry name" value="CARBOHYDRATE-BINDING DOMAIN-CONTAINING PROTEIN"/>
    <property type="match status" value="1"/>
</dbReference>
<dbReference type="SUPFAM" id="SSF49344">
    <property type="entry name" value="CBD9-like"/>
    <property type="match status" value="1"/>
</dbReference>
<evidence type="ECO:0000313" key="2">
    <source>
        <dbReference type="EMBL" id="ETO06431.1"/>
    </source>
</evidence>
<dbReference type="Proteomes" id="UP000023152">
    <property type="component" value="Unassembled WGS sequence"/>
</dbReference>
<evidence type="ECO:0000313" key="3">
    <source>
        <dbReference type="Proteomes" id="UP000023152"/>
    </source>
</evidence>
<organism evidence="2 3">
    <name type="scientific">Reticulomyxa filosa</name>
    <dbReference type="NCBI Taxonomy" id="46433"/>
    <lineage>
        <taxon>Eukaryota</taxon>
        <taxon>Sar</taxon>
        <taxon>Rhizaria</taxon>
        <taxon>Retaria</taxon>
        <taxon>Foraminifera</taxon>
        <taxon>Monothalamids</taxon>
        <taxon>Reticulomyxidae</taxon>
        <taxon>Reticulomyxa</taxon>
    </lineage>
</organism>
<protein>
    <submittedName>
        <fullName evidence="2">Uncharacterized protein</fullName>
    </submittedName>
</protein>
<name>X6LYM0_RETFI</name>
<dbReference type="CDD" id="cd09620">
    <property type="entry name" value="CBM9_like_3"/>
    <property type="match status" value="1"/>
</dbReference>
<evidence type="ECO:0000256" key="1">
    <source>
        <dbReference type="SAM" id="SignalP"/>
    </source>
</evidence>
<comment type="caution">
    <text evidence="2">The sequence shown here is derived from an EMBL/GenBank/DDBJ whole genome shotgun (WGS) entry which is preliminary data.</text>
</comment>
<sequence>MLVFFGVYLVLFGYCLGQTLSTCFWCRFLQSYPSHYTVFPLEENESIRIDGFLNDTAWEHVEFTNTSFKDIAISLYNSTSDGYVIPQNHSTMVKVRYDSTYLYIGAILYEPWVYGSATGHNTDPVPYKDHDFEVFIDFSGTNYYYKEFEINVLNATYDVLWHKTQPIPCNSSCNSKYSNLNSNDWCQHTSYPGNGINGNWTMYGPEKGLQTATQFELLASNQSVPICTYPCYGCPQDTPSFYLKKKKTNKLRLTILYLHTYIKQRCMDTLEFYWDC</sequence>
<dbReference type="PANTHER" id="PTHR35532">
    <property type="entry name" value="SIMILAR TO POLYHYDROXYALKANOATE DEPOLYMERASE"/>
    <property type="match status" value="1"/>
</dbReference>
<dbReference type="Gene3D" id="2.60.40.1190">
    <property type="match status" value="1"/>
</dbReference>
<reference evidence="2 3" key="1">
    <citation type="journal article" date="2013" name="Curr. Biol.">
        <title>The Genome of the Foraminiferan Reticulomyxa filosa.</title>
        <authorList>
            <person name="Glockner G."/>
            <person name="Hulsmann N."/>
            <person name="Schleicher M."/>
            <person name="Noegel A.A."/>
            <person name="Eichinger L."/>
            <person name="Gallinger C."/>
            <person name="Pawlowski J."/>
            <person name="Sierra R."/>
            <person name="Euteneuer U."/>
            <person name="Pillet L."/>
            <person name="Moustafa A."/>
            <person name="Platzer M."/>
            <person name="Groth M."/>
            <person name="Szafranski K."/>
            <person name="Schliwa M."/>
        </authorList>
    </citation>
    <scope>NUCLEOTIDE SEQUENCE [LARGE SCALE GENOMIC DNA]</scope>
</reference>